<proteinExistence type="predicted"/>
<keyword evidence="2" id="KW-1185">Reference proteome</keyword>
<sequence length="411" mass="45809">MIFFGLLVFLSGCQSTSSNQLSRVTTVGPSISGPSNASLKGTSEKPYSYDGRVFMDVAIPVFDPGFPLTKNGQIDDEEMVEQDIWPQVRRLEANRFAIETKKALAKTKAFGAISVTPDASSSADLFIIGRINHSDAEVVNIGVRVIDASNVIWGEKTFEHQVSEGFFRDALRQNEDPYGPVFRDIANYVFRLMVKRSDAEKEQVQQIADMRYAAMYSPESFGAYLNQNRKQQFSLNGLPSEQDLMFQRIEQVKAKDEQFVDNLQTNYEAFYAETNEAYRTYQREALPIAAEIRRKKAQRTKAQAWAAVGIIGGVLLSKNSDSTAGNIGAAVATAIGAYNLAEAVQQNKAIGAQREMLEEQGQNLDIKVTPQVVEFNDQTIELSGTAKEQYVQLRQKLYEIYQLEATPDTAL</sequence>
<evidence type="ECO:0000313" key="2">
    <source>
        <dbReference type="Proteomes" id="UP000664904"/>
    </source>
</evidence>
<protein>
    <submittedName>
        <fullName evidence="1">Uncharacterized protein</fullName>
    </submittedName>
</protein>
<dbReference type="AlphaFoldDB" id="A0A975DJL1"/>
<gene>
    <name evidence="1" type="ORF">J5O05_16075</name>
</gene>
<dbReference type="Proteomes" id="UP000664904">
    <property type="component" value="Chromosome"/>
</dbReference>
<dbReference type="EMBL" id="CP072133">
    <property type="protein sequence ID" value="QTH72932.1"/>
    <property type="molecule type" value="Genomic_DNA"/>
</dbReference>
<organism evidence="1 2">
    <name type="scientific">Pseudoalteromonas xiamenensis</name>
    <dbReference type="NCBI Taxonomy" id="882626"/>
    <lineage>
        <taxon>Bacteria</taxon>
        <taxon>Pseudomonadati</taxon>
        <taxon>Pseudomonadota</taxon>
        <taxon>Gammaproteobacteria</taxon>
        <taxon>Alteromonadales</taxon>
        <taxon>Pseudoalteromonadaceae</taxon>
        <taxon>Pseudoalteromonas</taxon>
    </lineage>
</organism>
<dbReference type="KEGG" id="pxi:J5O05_16075"/>
<accession>A0A975DJL1</accession>
<evidence type="ECO:0000313" key="1">
    <source>
        <dbReference type="EMBL" id="QTH72932.1"/>
    </source>
</evidence>
<name>A0A975DJL1_9GAMM</name>
<reference evidence="1" key="1">
    <citation type="submission" date="2021-03" db="EMBL/GenBank/DDBJ databases">
        <title>Complete Genome of Pseudoalteromonas xiamenensis STKMTI.2, a new potential marine bacterium producing anti-Vibrio compounds.</title>
        <authorList>
            <person name="Handayani D.P."/>
            <person name="Isnansetyo A."/>
            <person name="Istiqomah I."/>
            <person name="Jumina J."/>
        </authorList>
    </citation>
    <scope>NUCLEOTIDE SEQUENCE</scope>
    <source>
        <strain evidence="1">STKMTI.2</strain>
    </source>
</reference>